<reference evidence="1" key="1">
    <citation type="submission" date="2022-11" db="EMBL/GenBank/DDBJ databases">
        <title>Genome Sequence of Nemania bipapillata.</title>
        <authorList>
            <person name="Buettner E."/>
        </authorList>
    </citation>
    <scope>NUCLEOTIDE SEQUENCE</scope>
    <source>
        <strain evidence="1">CP14</strain>
    </source>
</reference>
<dbReference type="EMBL" id="JAPESX010002726">
    <property type="protein sequence ID" value="KAJ8106772.1"/>
    <property type="molecule type" value="Genomic_DNA"/>
</dbReference>
<evidence type="ECO:0000313" key="1">
    <source>
        <dbReference type="EMBL" id="KAJ8106772.1"/>
    </source>
</evidence>
<protein>
    <submittedName>
        <fullName evidence="1">Uncharacterized protein</fullName>
    </submittedName>
</protein>
<proteinExistence type="predicted"/>
<name>A0ACC2HUL5_9PEZI</name>
<accession>A0ACC2HUL5</accession>
<comment type="caution">
    <text evidence="1">The sequence shown here is derived from an EMBL/GenBank/DDBJ whole genome shotgun (WGS) entry which is preliminary data.</text>
</comment>
<organism evidence="1 2">
    <name type="scientific">Nemania bipapillata</name>
    <dbReference type="NCBI Taxonomy" id="110536"/>
    <lineage>
        <taxon>Eukaryota</taxon>
        <taxon>Fungi</taxon>
        <taxon>Dikarya</taxon>
        <taxon>Ascomycota</taxon>
        <taxon>Pezizomycotina</taxon>
        <taxon>Sordariomycetes</taxon>
        <taxon>Xylariomycetidae</taxon>
        <taxon>Xylariales</taxon>
        <taxon>Xylariaceae</taxon>
        <taxon>Nemania</taxon>
    </lineage>
</organism>
<gene>
    <name evidence="1" type="ORF">ONZ43_g6947</name>
</gene>
<sequence length="359" mass="39449">MARFLSLLVTSLLAAQGLAKPFEQLFGVPEGWKLQGPAEDSQVIKLQIALLQGDVEGFEKAVLDMSTPSHPSYGQHFQDHDEMKRMLLPSQESLSSVYSWLQKAGVENVEEDADWLTFKTTVGVANKMLDTQFAWFVSEEAKPRKILRTLEYSVPDGVAEHINLVQPTTRFASIRANHETGTQIFEVSTAAAADNCDALITPACLKTIYNIDYTADAKSGSKVAFTSYLEEYARYSDLALFEQNYLPETIGQNVTVIQYSGGLNNQTSTDDSGEANLDLQYILGTGHPLPITEFTVGGRGPLVPDLDQPSADDNENEPYLDFLKNVIKLPQSKLPQVISTSYGENEQSVPKSSAPVACL</sequence>
<evidence type="ECO:0000313" key="2">
    <source>
        <dbReference type="Proteomes" id="UP001153334"/>
    </source>
</evidence>
<dbReference type="Proteomes" id="UP001153334">
    <property type="component" value="Unassembled WGS sequence"/>
</dbReference>
<keyword evidence="2" id="KW-1185">Reference proteome</keyword>